<sequence>MAVEAAKTGHGVSWWAELPDVSDRFDAATVTEGLSDLIAPRIPAPLLRREAQIAADVVVRHLNKPNSIELAERSAKAVERLVATVDRIAERHTADDDSGTTAAHALCHALQGRWADAAAEVEAEVGTQPLLRVFVAALRLEQFDEALTVRLLRAGQNPGTAVQAGRVVGKHGWWPNWLLKIVNDRAMAGTLDEDTINALDNCAYAELSPAQSKIASRLLNGDEALIDTSAQRLEALGDPGAAEKLRAGDLTAVALAARALPL</sequence>
<dbReference type="Proteomes" id="UP000636960">
    <property type="component" value="Unassembled WGS sequence"/>
</dbReference>
<dbReference type="AlphaFoldDB" id="A0A919KCU6"/>
<name>A0A919KCU6_9ACTN</name>
<organism evidence="1 2">
    <name type="scientific">Paractinoplanes rishiriensis</name>
    <dbReference type="NCBI Taxonomy" id="1050105"/>
    <lineage>
        <taxon>Bacteria</taxon>
        <taxon>Bacillati</taxon>
        <taxon>Actinomycetota</taxon>
        <taxon>Actinomycetes</taxon>
        <taxon>Micromonosporales</taxon>
        <taxon>Micromonosporaceae</taxon>
        <taxon>Paractinoplanes</taxon>
    </lineage>
</organism>
<gene>
    <name evidence="1" type="ORF">Ari01nite_88760</name>
</gene>
<accession>A0A919KCU6</accession>
<dbReference type="RefSeq" id="WP_203790144.1">
    <property type="nucleotide sequence ID" value="NZ_BOMV01000103.1"/>
</dbReference>
<evidence type="ECO:0000313" key="1">
    <source>
        <dbReference type="EMBL" id="GIF01412.1"/>
    </source>
</evidence>
<protein>
    <submittedName>
        <fullName evidence="1">Uncharacterized protein</fullName>
    </submittedName>
</protein>
<keyword evidence="2" id="KW-1185">Reference proteome</keyword>
<evidence type="ECO:0000313" key="2">
    <source>
        <dbReference type="Proteomes" id="UP000636960"/>
    </source>
</evidence>
<comment type="caution">
    <text evidence="1">The sequence shown here is derived from an EMBL/GenBank/DDBJ whole genome shotgun (WGS) entry which is preliminary data.</text>
</comment>
<reference evidence="1" key="1">
    <citation type="submission" date="2021-01" db="EMBL/GenBank/DDBJ databases">
        <title>Whole genome shotgun sequence of Actinoplanes rishiriensis NBRC 108556.</title>
        <authorList>
            <person name="Komaki H."/>
            <person name="Tamura T."/>
        </authorList>
    </citation>
    <scope>NUCLEOTIDE SEQUENCE</scope>
    <source>
        <strain evidence="1">NBRC 108556</strain>
    </source>
</reference>
<proteinExistence type="predicted"/>
<dbReference type="EMBL" id="BOMV01000103">
    <property type="protein sequence ID" value="GIF01412.1"/>
    <property type="molecule type" value="Genomic_DNA"/>
</dbReference>